<feature type="domain" description="CRIB" evidence="2">
    <location>
        <begin position="176"/>
        <end position="189"/>
    </location>
</feature>
<evidence type="ECO:0000313" key="3">
    <source>
        <dbReference type="EMBL" id="KAF2457190.1"/>
    </source>
</evidence>
<feature type="compositionally biased region" description="Polar residues" evidence="1">
    <location>
        <begin position="1"/>
        <end position="11"/>
    </location>
</feature>
<feature type="compositionally biased region" description="Basic and acidic residues" evidence="1">
    <location>
        <begin position="45"/>
        <end position="57"/>
    </location>
</feature>
<dbReference type="EMBL" id="MU001681">
    <property type="protein sequence ID" value="KAF2457190.1"/>
    <property type="molecule type" value="Genomic_DNA"/>
</dbReference>
<dbReference type="PROSITE" id="PS50108">
    <property type="entry name" value="CRIB"/>
    <property type="match status" value="1"/>
</dbReference>
<gene>
    <name evidence="3" type="ORF">BDY21DRAFT_364100</name>
</gene>
<dbReference type="Proteomes" id="UP000799766">
    <property type="component" value="Unassembled WGS sequence"/>
</dbReference>
<evidence type="ECO:0000256" key="1">
    <source>
        <dbReference type="SAM" id="MobiDB-lite"/>
    </source>
</evidence>
<accession>A0A6A6NZN5</accession>
<keyword evidence="4" id="KW-1185">Reference proteome</keyword>
<feature type="compositionally biased region" description="Basic and acidic residues" evidence="1">
    <location>
        <begin position="244"/>
        <end position="256"/>
    </location>
</feature>
<evidence type="ECO:0000313" key="4">
    <source>
        <dbReference type="Proteomes" id="UP000799766"/>
    </source>
</evidence>
<sequence>MFRFSKSSTSPDSKKLSAAGRGRKRSSTDERAMLSDTPFSSKFSNRSELKEAHEKRSSPLIMHPLSRSRASTIASTTSSFASFSTVTNSEANSTRASSSDRSNDGYNAASERSWSKPRSFLTRRKSRRQNSKLGVVSTSESTEDGDDVDDGSRGRTTRMRRNTYDVNSIGVLKSQISAPFDFQHLTHTQHSQFPELDRTSQYELVAEFWAVRASQSARRDLRGIKAKDLYFENFSPEALAQQDGNDHASQDKRPSSEHSSPPSGPTTPNARRTHKGESTTVISEIQSEVLYLFMFRRPCLCKYA</sequence>
<dbReference type="OrthoDB" id="24581at2759"/>
<dbReference type="InterPro" id="IPR000095">
    <property type="entry name" value="CRIB_dom"/>
</dbReference>
<feature type="region of interest" description="Disordered" evidence="1">
    <location>
        <begin position="1"/>
        <end position="161"/>
    </location>
</feature>
<feature type="compositionally biased region" description="Low complexity" evidence="1">
    <location>
        <begin position="67"/>
        <end position="85"/>
    </location>
</feature>
<feature type="region of interest" description="Disordered" evidence="1">
    <location>
        <begin position="239"/>
        <end position="279"/>
    </location>
</feature>
<name>A0A6A6NZN5_9PEZI</name>
<proteinExistence type="predicted"/>
<reference evidence="3" key="1">
    <citation type="journal article" date="2020" name="Stud. Mycol.">
        <title>101 Dothideomycetes genomes: a test case for predicting lifestyles and emergence of pathogens.</title>
        <authorList>
            <person name="Haridas S."/>
            <person name="Albert R."/>
            <person name="Binder M."/>
            <person name="Bloem J."/>
            <person name="Labutti K."/>
            <person name="Salamov A."/>
            <person name="Andreopoulos B."/>
            <person name="Baker S."/>
            <person name="Barry K."/>
            <person name="Bills G."/>
            <person name="Bluhm B."/>
            <person name="Cannon C."/>
            <person name="Castanera R."/>
            <person name="Culley D."/>
            <person name="Daum C."/>
            <person name="Ezra D."/>
            <person name="Gonzalez J."/>
            <person name="Henrissat B."/>
            <person name="Kuo A."/>
            <person name="Liang C."/>
            <person name="Lipzen A."/>
            <person name="Lutzoni F."/>
            <person name="Magnuson J."/>
            <person name="Mondo S."/>
            <person name="Nolan M."/>
            <person name="Ohm R."/>
            <person name="Pangilinan J."/>
            <person name="Park H.-J."/>
            <person name="Ramirez L."/>
            <person name="Alfaro M."/>
            <person name="Sun H."/>
            <person name="Tritt A."/>
            <person name="Yoshinaga Y."/>
            <person name="Zwiers L.-H."/>
            <person name="Turgeon B."/>
            <person name="Goodwin S."/>
            <person name="Spatafora J."/>
            <person name="Crous P."/>
            <person name="Grigoriev I."/>
        </authorList>
    </citation>
    <scope>NUCLEOTIDE SEQUENCE</scope>
    <source>
        <strain evidence="3">ATCC 16933</strain>
    </source>
</reference>
<feature type="compositionally biased region" description="Basic residues" evidence="1">
    <location>
        <begin position="121"/>
        <end position="130"/>
    </location>
</feature>
<organism evidence="3 4">
    <name type="scientific">Lineolata rhizophorae</name>
    <dbReference type="NCBI Taxonomy" id="578093"/>
    <lineage>
        <taxon>Eukaryota</taxon>
        <taxon>Fungi</taxon>
        <taxon>Dikarya</taxon>
        <taxon>Ascomycota</taxon>
        <taxon>Pezizomycotina</taxon>
        <taxon>Dothideomycetes</taxon>
        <taxon>Dothideomycetes incertae sedis</taxon>
        <taxon>Lineolatales</taxon>
        <taxon>Lineolataceae</taxon>
        <taxon>Lineolata</taxon>
    </lineage>
</organism>
<dbReference type="AlphaFoldDB" id="A0A6A6NZN5"/>
<protein>
    <recommendedName>
        <fullName evidence="2">CRIB domain-containing protein</fullName>
    </recommendedName>
</protein>
<feature type="compositionally biased region" description="Polar residues" evidence="1">
    <location>
        <begin position="86"/>
        <end position="100"/>
    </location>
</feature>
<evidence type="ECO:0000259" key="2">
    <source>
        <dbReference type="PROSITE" id="PS50108"/>
    </source>
</evidence>